<evidence type="ECO:0000313" key="3">
    <source>
        <dbReference type="Proteomes" id="UP000295497"/>
    </source>
</evidence>
<dbReference type="Proteomes" id="UP000295497">
    <property type="component" value="Chromosome"/>
</dbReference>
<sequence>MSSLKRRLLLKYGMAATGGLLMLRRGGIARAVVGECTFRPGSAPTLRGADIPKYTRPLLIPPVMPKAPWRRGHSALVDHYEIAVRQLEQHVLPPELGLPPTTVWGYGSIHHPESFSYPGHTIEARWRRSVCVKWINELKDLRTGRFLPHLFAVDPTLHWANPPGGLEGRDGRSVVRGHCPPGPYRGPVPIVTHLHGSTPVEQESDGFPEAWYLPAARNIPDGYAKTGTFFDYFQRTSRLGHLWEPGAAVFQYYNRQRPTTLWYHDHSLGLTRLNTQAGLAGLYIIRGGPQDLPKGVLPGPPPGPYDCPGAKVYEVPLVIQDRSFNDDGSLFYPDSRGLPPELAEDVYVPNGPVAPIWVPEFNGNTIVVNGRTWPYLEVEQRRYRFRILNGSNERLLILALSNGHPIWQIGSDGGFVPAPVPLQTLLMGPAERNDVIIDFSRVPAGTEVLLLNVGPELHGDMSTVADPETTGQVMQFRVVRATSRDTSVPPERLVLPEFEPLGDEEAIRRVSLSEEMLPGVGAVRLLLGTVEPSGDRPRPLHWDHPITETPAVGSTEIWELYNFTEEAHPIHLHDVQFQVVERQPFDGSPTRPPAAWETGYKDTVGALPGEITRIRVKFPNAGLFVWHCHILEHEDNEMMRPYHIGPIPGDLPMR</sequence>
<dbReference type="RefSeq" id="WP_275938178.1">
    <property type="nucleotide sequence ID" value="NZ_CP012672.1"/>
</dbReference>
<gene>
    <name evidence="2" type="ORF">SOCE836_075850</name>
</gene>
<reference evidence="2 3" key="1">
    <citation type="submission" date="2015-09" db="EMBL/GenBank/DDBJ databases">
        <title>Sorangium comparison.</title>
        <authorList>
            <person name="Zaburannyi N."/>
            <person name="Bunk B."/>
            <person name="Overmann J."/>
            <person name="Mueller R."/>
        </authorList>
    </citation>
    <scope>NUCLEOTIDE SEQUENCE [LARGE SCALE GENOMIC DNA]</scope>
    <source>
        <strain evidence="2 3">So ce836</strain>
    </source>
</reference>
<dbReference type="PANTHER" id="PTHR48267:SF1">
    <property type="entry name" value="BILIRUBIN OXIDASE"/>
    <property type="match status" value="1"/>
</dbReference>
<proteinExistence type="predicted"/>
<organism evidence="2 3">
    <name type="scientific">Sorangium cellulosum</name>
    <name type="common">Polyangium cellulosum</name>
    <dbReference type="NCBI Taxonomy" id="56"/>
    <lineage>
        <taxon>Bacteria</taxon>
        <taxon>Pseudomonadati</taxon>
        <taxon>Myxococcota</taxon>
        <taxon>Polyangia</taxon>
        <taxon>Polyangiales</taxon>
        <taxon>Polyangiaceae</taxon>
        <taxon>Sorangium</taxon>
    </lineage>
</organism>
<dbReference type="EMBL" id="CP012672">
    <property type="protein sequence ID" value="AUX35394.1"/>
    <property type="molecule type" value="Genomic_DNA"/>
</dbReference>
<evidence type="ECO:0000259" key="1">
    <source>
        <dbReference type="Pfam" id="PF07731"/>
    </source>
</evidence>
<dbReference type="CDD" id="cd13891">
    <property type="entry name" value="CuRO_3_CotA_like"/>
    <property type="match status" value="1"/>
</dbReference>
<accession>A0A4P2QXV6</accession>
<name>A0A4P2QXV6_SORCE</name>
<dbReference type="InterPro" id="IPR011706">
    <property type="entry name" value="Cu-oxidase_C"/>
</dbReference>
<dbReference type="GO" id="GO:0047705">
    <property type="term" value="F:bilirubin oxidase activity"/>
    <property type="evidence" value="ECO:0007669"/>
    <property type="project" value="UniProtKB-EC"/>
</dbReference>
<dbReference type="AlphaFoldDB" id="A0A4P2QXV6"/>
<dbReference type="GO" id="GO:0005507">
    <property type="term" value="F:copper ion binding"/>
    <property type="evidence" value="ECO:0007669"/>
    <property type="project" value="InterPro"/>
</dbReference>
<protein>
    <submittedName>
        <fullName evidence="2">Bilirubin oxidase</fullName>
        <ecNumber evidence="2">1.3.3.5</ecNumber>
    </submittedName>
</protein>
<dbReference type="InterPro" id="IPR045087">
    <property type="entry name" value="Cu-oxidase_fam"/>
</dbReference>
<dbReference type="SUPFAM" id="SSF49503">
    <property type="entry name" value="Cupredoxins"/>
    <property type="match status" value="3"/>
</dbReference>
<dbReference type="EC" id="1.3.3.5" evidence="2"/>
<dbReference type="CDD" id="cd13868">
    <property type="entry name" value="CuRO_2_CotA_like"/>
    <property type="match status" value="1"/>
</dbReference>
<dbReference type="Pfam" id="PF07731">
    <property type="entry name" value="Cu-oxidase_2"/>
    <property type="match status" value="1"/>
</dbReference>
<feature type="domain" description="Plastocyanin-like" evidence="1">
    <location>
        <begin position="550"/>
        <end position="643"/>
    </location>
</feature>
<dbReference type="CDD" id="cd13844">
    <property type="entry name" value="CuRO_1_BOD_CotA_like"/>
    <property type="match status" value="1"/>
</dbReference>
<dbReference type="InterPro" id="IPR008972">
    <property type="entry name" value="Cupredoxin"/>
</dbReference>
<keyword evidence="2" id="KW-0560">Oxidoreductase</keyword>
<dbReference type="PANTHER" id="PTHR48267">
    <property type="entry name" value="CUPREDOXIN SUPERFAMILY PROTEIN"/>
    <property type="match status" value="1"/>
</dbReference>
<evidence type="ECO:0000313" key="2">
    <source>
        <dbReference type="EMBL" id="AUX35394.1"/>
    </source>
</evidence>
<dbReference type="Gene3D" id="2.60.40.420">
    <property type="entry name" value="Cupredoxins - blue copper proteins"/>
    <property type="match status" value="3"/>
</dbReference>